<keyword evidence="5" id="KW-1185">Reference proteome</keyword>
<feature type="transmembrane region" description="Helical" evidence="1">
    <location>
        <begin position="36"/>
        <end position="54"/>
    </location>
</feature>
<reference evidence="2 5" key="1">
    <citation type="submission" date="2023-03" db="EMBL/GenBank/DDBJ databases">
        <authorList>
            <person name="Shen W."/>
            <person name="Cai J."/>
        </authorList>
    </citation>
    <scope>NUCLEOTIDE SEQUENCE</scope>
    <source>
        <strain evidence="2">P69-2</strain>
        <strain evidence="3 5">Y59</strain>
    </source>
</reference>
<evidence type="ECO:0000313" key="3">
    <source>
        <dbReference type="EMBL" id="MDT2771273.1"/>
    </source>
</evidence>
<feature type="transmembrane region" description="Helical" evidence="1">
    <location>
        <begin position="66"/>
        <end position="86"/>
    </location>
</feature>
<keyword evidence="1" id="KW-1133">Transmembrane helix</keyword>
<dbReference type="RefSeq" id="WP_067622058.1">
    <property type="nucleotide sequence ID" value="NZ_BAAAXL010000013.1"/>
</dbReference>
<gene>
    <name evidence="2" type="ORF">P7H00_05985</name>
    <name evidence="3" type="ORF">P7H46_10520</name>
</gene>
<dbReference type="EMBL" id="JARQAI010000005">
    <property type="protein sequence ID" value="MDT2736687.1"/>
    <property type="molecule type" value="Genomic_DNA"/>
</dbReference>
<dbReference type="AlphaFoldDB" id="A0AAE4I1G1"/>
<protein>
    <submittedName>
        <fullName evidence="2">DUF308 domain-containing protein</fullName>
    </submittedName>
</protein>
<keyword evidence="1" id="KW-0472">Membrane</keyword>
<dbReference type="InterPro" id="IPR005325">
    <property type="entry name" value="DUF308_memb"/>
</dbReference>
<evidence type="ECO:0000313" key="5">
    <source>
        <dbReference type="Proteomes" id="UP001269061"/>
    </source>
</evidence>
<sequence>MSNFIDSIKRYGYLRSACYLILGIATLISPRSVFRGIVYIVFLYLLVFGIMQVVRGLQTKKYTGNVGFETTGGIIRIILAFVVLWFSKGIVSLLPMFLGFIILIFAIGQFLQSWQAKRNGFPVTGQIIYSALMIIAGFFLLFNPFSSLMLLFQIFGFLLITMAISEFINTRRFNR</sequence>
<dbReference type="EMBL" id="JARQAZ010000008">
    <property type="protein sequence ID" value="MDT2771273.1"/>
    <property type="molecule type" value="Genomic_DNA"/>
</dbReference>
<proteinExistence type="predicted"/>
<feature type="transmembrane region" description="Helical" evidence="1">
    <location>
        <begin position="92"/>
        <end position="111"/>
    </location>
</feature>
<dbReference type="Pfam" id="PF03729">
    <property type="entry name" value="DUF308"/>
    <property type="match status" value="2"/>
</dbReference>
<dbReference type="Proteomes" id="UP001180842">
    <property type="component" value="Unassembled WGS sequence"/>
</dbReference>
<dbReference type="PANTHER" id="PTHR34989">
    <property type="entry name" value="PROTEIN HDED"/>
    <property type="match status" value="1"/>
</dbReference>
<organism evidence="2 4">
    <name type="scientific">Enterococcus pseudoavium</name>
    <dbReference type="NCBI Taxonomy" id="44007"/>
    <lineage>
        <taxon>Bacteria</taxon>
        <taxon>Bacillati</taxon>
        <taxon>Bacillota</taxon>
        <taxon>Bacilli</taxon>
        <taxon>Lactobacillales</taxon>
        <taxon>Enterococcaceae</taxon>
        <taxon>Enterococcus</taxon>
    </lineage>
</organism>
<feature type="transmembrane region" description="Helical" evidence="1">
    <location>
        <begin position="12"/>
        <end position="30"/>
    </location>
</feature>
<comment type="caution">
    <text evidence="2">The sequence shown here is derived from an EMBL/GenBank/DDBJ whole genome shotgun (WGS) entry which is preliminary data.</text>
</comment>
<evidence type="ECO:0000256" key="1">
    <source>
        <dbReference type="SAM" id="Phobius"/>
    </source>
</evidence>
<dbReference type="GO" id="GO:0005886">
    <property type="term" value="C:plasma membrane"/>
    <property type="evidence" value="ECO:0007669"/>
    <property type="project" value="TreeGrafter"/>
</dbReference>
<name>A0AAE4I1G1_9ENTE</name>
<dbReference type="PANTHER" id="PTHR34989:SF1">
    <property type="entry name" value="PROTEIN HDED"/>
    <property type="match status" value="1"/>
</dbReference>
<evidence type="ECO:0000313" key="4">
    <source>
        <dbReference type="Proteomes" id="UP001180842"/>
    </source>
</evidence>
<dbReference type="InterPro" id="IPR052712">
    <property type="entry name" value="Acid_resist_chaperone_HdeD"/>
</dbReference>
<dbReference type="Proteomes" id="UP001269061">
    <property type="component" value="Unassembled WGS sequence"/>
</dbReference>
<evidence type="ECO:0000313" key="2">
    <source>
        <dbReference type="EMBL" id="MDT2736687.1"/>
    </source>
</evidence>
<feature type="transmembrane region" description="Helical" evidence="1">
    <location>
        <begin position="148"/>
        <end position="168"/>
    </location>
</feature>
<feature type="transmembrane region" description="Helical" evidence="1">
    <location>
        <begin position="123"/>
        <end position="142"/>
    </location>
</feature>
<accession>A0AAE4I1G1</accession>
<keyword evidence="1" id="KW-0812">Transmembrane</keyword>